<dbReference type="PANTHER" id="PTHR48050:SF13">
    <property type="entry name" value="STEROL 3-BETA-GLUCOSYLTRANSFERASE UGT80A2"/>
    <property type="match status" value="1"/>
</dbReference>
<dbReference type="InterPro" id="IPR004276">
    <property type="entry name" value="GlycoTrans_28_N"/>
</dbReference>
<dbReference type="PANTHER" id="PTHR48050">
    <property type="entry name" value="STEROL 3-BETA-GLUCOSYLTRANSFERASE"/>
    <property type="match status" value="1"/>
</dbReference>
<keyword evidence="3" id="KW-0808">Transferase</keyword>
<gene>
    <name evidence="3" type="ORF">CQY23_21105</name>
</gene>
<dbReference type="OrthoDB" id="3253247at2"/>
<dbReference type="CDD" id="cd03784">
    <property type="entry name" value="GT1_Gtf-like"/>
    <property type="match status" value="1"/>
</dbReference>
<protein>
    <submittedName>
        <fullName evidence="3">Glycosyltransferase</fullName>
    </submittedName>
</protein>
<proteinExistence type="predicted"/>
<organism evidence="3 4">
    <name type="scientific">Mycobacterium celatum</name>
    <dbReference type="NCBI Taxonomy" id="28045"/>
    <lineage>
        <taxon>Bacteria</taxon>
        <taxon>Bacillati</taxon>
        <taxon>Actinomycetota</taxon>
        <taxon>Actinomycetes</taxon>
        <taxon>Mycobacteriales</taxon>
        <taxon>Mycobacteriaceae</taxon>
        <taxon>Mycobacterium</taxon>
    </lineage>
</organism>
<dbReference type="InterPro" id="IPR010610">
    <property type="entry name" value="EryCIII-like_C"/>
</dbReference>
<dbReference type="Proteomes" id="UP000230971">
    <property type="component" value="Unassembled WGS sequence"/>
</dbReference>
<dbReference type="FunFam" id="3.40.50.2000:FF:000009">
    <property type="entry name" value="Sterol 3-beta-glucosyltransferase UGT80A2"/>
    <property type="match status" value="1"/>
</dbReference>
<evidence type="ECO:0000259" key="1">
    <source>
        <dbReference type="Pfam" id="PF03033"/>
    </source>
</evidence>
<dbReference type="Gene3D" id="3.40.50.2000">
    <property type="entry name" value="Glycogen Phosphorylase B"/>
    <property type="match status" value="2"/>
</dbReference>
<comment type="caution">
    <text evidence="3">The sequence shown here is derived from an EMBL/GenBank/DDBJ whole genome shotgun (WGS) entry which is preliminary data.</text>
</comment>
<dbReference type="RefSeq" id="WP_062540072.1">
    <property type="nucleotide sequence ID" value="NZ_BBUN01000166.1"/>
</dbReference>
<sequence length="379" mass="39777">MKFALASYGSRGDVEPFAAVGRELLRRGHEVCMAAPPHMIGIVEAAGLTTIAYGPSPQARHAQDPLSMMSELMDHVSRALEESGATLTRLADGADLLLTGTSEQGLAANVAAHYGIPLAALHFFPAPELAPGLLFENVATQADQAQRRALGLPAGQTVPGPSLEIQAYDELCFPELAAQWAKSSNRRPFVGALTLELPTDADDEVLAWIAAGTPPIYFGFGSSVRLASAADTVAVIGEACAQLGERALICSGASEFSDIPQFDHVKVTDTVNHAAVLPACGAIVHHGGAGTTAAGMRAGIPTLILWRWLDQPLWADVVTRLKIGSGHQFSDTTLESLVADLRSLLTPQCAARAREVAARLTKPAESVALAADLLEDAAR</sequence>
<dbReference type="SUPFAM" id="SSF53756">
    <property type="entry name" value="UDP-Glycosyltransferase/glycogen phosphorylase"/>
    <property type="match status" value="1"/>
</dbReference>
<feature type="domain" description="Erythromycin biosynthesis protein CIII-like C-terminal" evidence="2">
    <location>
        <begin position="255"/>
        <end position="360"/>
    </location>
</feature>
<evidence type="ECO:0000313" key="4">
    <source>
        <dbReference type="Proteomes" id="UP000230971"/>
    </source>
</evidence>
<dbReference type="InterPro" id="IPR050426">
    <property type="entry name" value="Glycosyltransferase_28"/>
</dbReference>
<dbReference type="Pfam" id="PF06722">
    <property type="entry name" value="EryCIII-like_C"/>
    <property type="match status" value="1"/>
</dbReference>
<dbReference type="GO" id="GO:0016758">
    <property type="term" value="F:hexosyltransferase activity"/>
    <property type="evidence" value="ECO:0007669"/>
    <property type="project" value="InterPro"/>
</dbReference>
<reference evidence="3 4" key="1">
    <citation type="journal article" date="2017" name="Infect. Genet. Evol.">
        <title>The new phylogeny of the genus Mycobacterium: The old and the news.</title>
        <authorList>
            <person name="Tortoli E."/>
            <person name="Fedrizzi T."/>
            <person name="Meehan C.J."/>
            <person name="Trovato A."/>
            <person name="Grottola A."/>
            <person name="Giacobazzi E."/>
            <person name="Serpini G.F."/>
            <person name="Tagliazucchi S."/>
            <person name="Fabio A."/>
            <person name="Bettua C."/>
            <person name="Bertorelli R."/>
            <person name="Frascaro F."/>
            <person name="De Sanctis V."/>
            <person name="Pecorari M."/>
            <person name="Jousson O."/>
            <person name="Segata N."/>
            <person name="Cirillo D.M."/>
        </authorList>
    </citation>
    <scope>NUCLEOTIDE SEQUENCE [LARGE SCALE GENOMIC DNA]</scope>
    <source>
        <strain evidence="3 4">NCTC 12882</strain>
    </source>
</reference>
<name>A0A2G5P9G5_MYCCE</name>
<dbReference type="Pfam" id="PF03033">
    <property type="entry name" value="Glyco_transf_28"/>
    <property type="match status" value="1"/>
</dbReference>
<dbReference type="GO" id="GO:0005975">
    <property type="term" value="P:carbohydrate metabolic process"/>
    <property type="evidence" value="ECO:0007669"/>
    <property type="project" value="InterPro"/>
</dbReference>
<dbReference type="InterPro" id="IPR002213">
    <property type="entry name" value="UDP_glucos_trans"/>
</dbReference>
<evidence type="ECO:0000259" key="2">
    <source>
        <dbReference type="Pfam" id="PF06722"/>
    </source>
</evidence>
<dbReference type="EMBL" id="PDKV01000037">
    <property type="protein sequence ID" value="PIB74710.1"/>
    <property type="molecule type" value="Genomic_DNA"/>
</dbReference>
<feature type="domain" description="Glycosyltransferase family 28 N-terminal" evidence="1">
    <location>
        <begin position="3"/>
        <end position="52"/>
    </location>
</feature>
<dbReference type="GO" id="GO:0033072">
    <property type="term" value="P:vancomycin biosynthetic process"/>
    <property type="evidence" value="ECO:0007669"/>
    <property type="project" value="UniProtKB-ARBA"/>
</dbReference>
<evidence type="ECO:0000313" key="3">
    <source>
        <dbReference type="EMBL" id="PIB74710.1"/>
    </source>
</evidence>
<dbReference type="GO" id="GO:0008194">
    <property type="term" value="F:UDP-glycosyltransferase activity"/>
    <property type="evidence" value="ECO:0007669"/>
    <property type="project" value="InterPro"/>
</dbReference>
<accession>A0A2G5P9G5</accession>
<dbReference type="AlphaFoldDB" id="A0A2G5P9G5"/>